<keyword evidence="1" id="KW-0472">Membrane</keyword>
<dbReference type="EMBL" id="MHRK01000004">
    <property type="protein sequence ID" value="OHA24821.1"/>
    <property type="molecule type" value="Genomic_DNA"/>
</dbReference>
<dbReference type="AlphaFoldDB" id="A0A1G2MP66"/>
<comment type="caution">
    <text evidence="2">The sequence shown here is derived from an EMBL/GenBank/DDBJ whole genome shotgun (WGS) entry which is preliminary data.</text>
</comment>
<organism evidence="2 3">
    <name type="scientific">Candidatus Taylorbacteria bacterium RIFCSPHIGHO2_02_FULL_43_32b</name>
    <dbReference type="NCBI Taxonomy" id="1802306"/>
    <lineage>
        <taxon>Bacteria</taxon>
        <taxon>Candidatus Tayloriibacteriota</taxon>
    </lineage>
</organism>
<sequence length="81" mass="9213">MLAIPEFMFYASSVAVIIVAIMLSIFLYFGIRIAINVKAVSEVLKREGEKMEKTTQSLRRIINIFTSTVIGSLIFRKNKKN</sequence>
<proteinExistence type="predicted"/>
<protein>
    <submittedName>
        <fullName evidence="2">Uncharacterized protein</fullName>
    </submittedName>
</protein>
<feature type="transmembrane region" description="Helical" evidence="1">
    <location>
        <begin position="7"/>
        <end position="31"/>
    </location>
</feature>
<dbReference type="Proteomes" id="UP000177130">
    <property type="component" value="Unassembled WGS sequence"/>
</dbReference>
<keyword evidence="1" id="KW-1133">Transmembrane helix</keyword>
<keyword evidence="1" id="KW-0812">Transmembrane</keyword>
<gene>
    <name evidence="2" type="ORF">A3C72_03250</name>
</gene>
<reference evidence="2 3" key="1">
    <citation type="journal article" date="2016" name="Nat. Commun.">
        <title>Thousands of microbial genomes shed light on interconnected biogeochemical processes in an aquifer system.</title>
        <authorList>
            <person name="Anantharaman K."/>
            <person name="Brown C.T."/>
            <person name="Hug L.A."/>
            <person name="Sharon I."/>
            <person name="Castelle C.J."/>
            <person name="Probst A.J."/>
            <person name="Thomas B.C."/>
            <person name="Singh A."/>
            <person name="Wilkins M.J."/>
            <person name="Karaoz U."/>
            <person name="Brodie E.L."/>
            <person name="Williams K.H."/>
            <person name="Hubbard S.S."/>
            <person name="Banfield J.F."/>
        </authorList>
    </citation>
    <scope>NUCLEOTIDE SEQUENCE [LARGE SCALE GENOMIC DNA]</scope>
</reference>
<accession>A0A1G2MP66</accession>
<dbReference type="STRING" id="1802306.A3C72_03250"/>
<feature type="transmembrane region" description="Helical" evidence="1">
    <location>
        <begin position="57"/>
        <end position="75"/>
    </location>
</feature>
<evidence type="ECO:0000313" key="3">
    <source>
        <dbReference type="Proteomes" id="UP000177130"/>
    </source>
</evidence>
<name>A0A1G2MP66_9BACT</name>
<evidence type="ECO:0000313" key="2">
    <source>
        <dbReference type="EMBL" id="OHA24821.1"/>
    </source>
</evidence>
<evidence type="ECO:0000256" key="1">
    <source>
        <dbReference type="SAM" id="Phobius"/>
    </source>
</evidence>